<protein>
    <recommendedName>
        <fullName evidence="3">mannose-6-phosphate isomerase</fullName>
        <ecNumber evidence="3">5.3.1.8</ecNumber>
    </recommendedName>
</protein>
<dbReference type="CDD" id="cd07011">
    <property type="entry name" value="cupin_PMI_type_I_N"/>
    <property type="match status" value="1"/>
</dbReference>
<feature type="region of interest" description="Disordered" evidence="9">
    <location>
        <begin position="74"/>
        <end position="96"/>
    </location>
</feature>
<feature type="binding site" evidence="8">
    <location>
        <position position="72"/>
    </location>
    <ligand>
        <name>Zn(2+)</name>
        <dbReference type="ChEBI" id="CHEBI:29105"/>
    </ligand>
</feature>
<dbReference type="GO" id="GO:0008270">
    <property type="term" value="F:zinc ion binding"/>
    <property type="evidence" value="ECO:0007669"/>
    <property type="project" value="InterPro"/>
</dbReference>
<comment type="catalytic activity">
    <reaction evidence="1">
        <text>D-mannose 6-phosphate = D-fructose 6-phosphate</text>
        <dbReference type="Rhea" id="RHEA:12356"/>
        <dbReference type="ChEBI" id="CHEBI:58735"/>
        <dbReference type="ChEBI" id="CHEBI:61527"/>
        <dbReference type="EC" id="5.3.1.8"/>
    </reaction>
</comment>
<dbReference type="Gene3D" id="1.10.441.10">
    <property type="entry name" value="Phosphomannose Isomerase, domain 2"/>
    <property type="match status" value="1"/>
</dbReference>
<dbReference type="GO" id="GO:0004476">
    <property type="term" value="F:mannose-6-phosphate isomerase activity"/>
    <property type="evidence" value="ECO:0007669"/>
    <property type="project" value="UniProtKB-EC"/>
</dbReference>
<evidence type="ECO:0000313" key="12">
    <source>
        <dbReference type="Proteomes" id="UP000306544"/>
    </source>
</evidence>
<proteinExistence type="inferred from homology"/>
<dbReference type="InterPro" id="IPR001250">
    <property type="entry name" value="Man6P_Isoase-1"/>
</dbReference>
<feature type="binding site" evidence="8">
    <location>
        <position position="74"/>
    </location>
    <ligand>
        <name>Zn(2+)</name>
        <dbReference type="ChEBI" id="CHEBI:29105"/>
    </ligand>
</feature>
<organism evidence="11 12">
    <name type="scientific">Nesterenkonia sphaerica</name>
    <dbReference type="NCBI Taxonomy" id="1804988"/>
    <lineage>
        <taxon>Bacteria</taxon>
        <taxon>Bacillati</taxon>
        <taxon>Actinomycetota</taxon>
        <taxon>Actinomycetes</taxon>
        <taxon>Micrococcales</taxon>
        <taxon>Micrococcaceae</taxon>
        <taxon>Nesterenkonia</taxon>
    </lineage>
</organism>
<dbReference type="Proteomes" id="UP000306544">
    <property type="component" value="Unassembled WGS sequence"/>
</dbReference>
<dbReference type="PANTHER" id="PTHR10309:SF0">
    <property type="entry name" value="MANNOSE-6-PHOSPHATE ISOMERASE"/>
    <property type="match status" value="1"/>
</dbReference>
<evidence type="ECO:0000256" key="1">
    <source>
        <dbReference type="ARBA" id="ARBA00000757"/>
    </source>
</evidence>
<feature type="active site" evidence="7">
    <location>
        <position position="256"/>
    </location>
</feature>
<dbReference type="InterPro" id="IPR014710">
    <property type="entry name" value="RmlC-like_jellyroll"/>
</dbReference>
<comment type="similarity">
    <text evidence="2">Belongs to the mannose-6-phosphate isomerase type 1 family.</text>
</comment>
<dbReference type="AlphaFoldDB" id="A0A5R9AG94"/>
<keyword evidence="4 8" id="KW-0479">Metal-binding</keyword>
<dbReference type="InterPro" id="IPR011051">
    <property type="entry name" value="RmlC_Cupin_sf"/>
</dbReference>
<name>A0A5R9AG94_9MICC</name>
<dbReference type="InterPro" id="IPR046457">
    <property type="entry name" value="PMI_typeI_cat"/>
</dbReference>
<feature type="domain" description="Phosphomannose isomerase type I catalytic" evidence="10">
    <location>
        <begin position="1"/>
        <end position="51"/>
    </location>
</feature>
<dbReference type="InterPro" id="IPR016305">
    <property type="entry name" value="Mannose-6-P_Isomerase"/>
</dbReference>
<dbReference type="OrthoDB" id="9792649at2"/>
<evidence type="ECO:0000259" key="10">
    <source>
        <dbReference type="Pfam" id="PF20511"/>
    </source>
</evidence>
<dbReference type="NCBIfam" id="TIGR00218">
    <property type="entry name" value="manA"/>
    <property type="match status" value="1"/>
</dbReference>
<feature type="binding site" evidence="8">
    <location>
        <position position="109"/>
    </location>
    <ligand>
        <name>Zn(2+)</name>
        <dbReference type="ChEBI" id="CHEBI:29105"/>
    </ligand>
</feature>
<sequence length="376" mass="39920">MFRMTNPIREYEWGSRTAFSDLFGWAPSENPQAEIWMGSHPDAPSRLESGEVLTDVPFMVKVLAAEKPLSIQAHPSAEHARRGFAAEQSARTPDAAAERTYRDPHHKPELVFALTPFAALSGFDTPEAAAGRFAQVQRLLGEADLAVAVESLSAEILGGDYGAAVRTALEDPTGLLSVAAEELAMRDPAAVEPALADTLRRITPHFPGDPSIFVALMLHRTDLARGHALYVPPGTLHCYLHGAAVEVQACSDNVLRGGLTAKPINTPGLLQILDTSPADPQLVAPEVLAPGVERYVTEAEEFELTCITFPSAGQQYRTHVAGPAVALCTAGVLRAGTVSLCAGESLYLPAGSAATFSAEDAQLLLTQPKRTAQVSG</sequence>
<dbReference type="GO" id="GO:0005829">
    <property type="term" value="C:cytosol"/>
    <property type="evidence" value="ECO:0007669"/>
    <property type="project" value="TreeGrafter"/>
</dbReference>
<keyword evidence="12" id="KW-1185">Reference proteome</keyword>
<dbReference type="PRINTS" id="PR00714">
    <property type="entry name" value="MAN6PISMRASE"/>
</dbReference>
<dbReference type="GO" id="GO:0009298">
    <property type="term" value="P:GDP-mannose biosynthetic process"/>
    <property type="evidence" value="ECO:0007669"/>
    <property type="project" value="InterPro"/>
</dbReference>
<dbReference type="PIRSF" id="PIRSF001480">
    <property type="entry name" value="Mannose-6-phosphate_isomerase"/>
    <property type="match status" value="1"/>
</dbReference>
<keyword evidence="5 8" id="KW-0862">Zinc</keyword>
<accession>A0A5R9AG94</accession>
<evidence type="ECO:0000256" key="8">
    <source>
        <dbReference type="PIRSR" id="PIRSR001480-2"/>
    </source>
</evidence>
<keyword evidence="6 11" id="KW-0413">Isomerase</keyword>
<dbReference type="Gene3D" id="2.60.120.10">
    <property type="entry name" value="Jelly Rolls"/>
    <property type="match status" value="2"/>
</dbReference>
<evidence type="ECO:0000256" key="5">
    <source>
        <dbReference type="ARBA" id="ARBA00022833"/>
    </source>
</evidence>
<dbReference type="GO" id="GO:0005975">
    <property type="term" value="P:carbohydrate metabolic process"/>
    <property type="evidence" value="ECO:0007669"/>
    <property type="project" value="InterPro"/>
</dbReference>
<evidence type="ECO:0000256" key="4">
    <source>
        <dbReference type="ARBA" id="ARBA00022723"/>
    </source>
</evidence>
<evidence type="ECO:0000256" key="7">
    <source>
        <dbReference type="PIRSR" id="PIRSR001480-1"/>
    </source>
</evidence>
<gene>
    <name evidence="11" type="primary">manA</name>
    <name evidence="11" type="ORF">FEF27_06240</name>
</gene>
<feature type="binding site" evidence="8">
    <location>
        <position position="237"/>
    </location>
    <ligand>
        <name>Zn(2+)</name>
        <dbReference type="ChEBI" id="CHEBI:29105"/>
    </ligand>
</feature>
<evidence type="ECO:0000313" key="11">
    <source>
        <dbReference type="EMBL" id="TLP76846.1"/>
    </source>
</evidence>
<reference evidence="11 12" key="1">
    <citation type="submission" date="2019-05" db="EMBL/GenBank/DDBJ databases">
        <title>Nesterenkonia sp. GY239, isolated from the Southern Atlantic Ocean.</title>
        <authorList>
            <person name="Zhang G."/>
        </authorList>
    </citation>
    <scope>NUCLEOTIDE SEQUENCE [LARGE SCALE GENOMIC DNA]</scope>
    <source>
        <strain evidence="11 12">GY239</strain>
    </source>
</reference>
<feature type="domain" description="Phosphomannose isomerase type I catalytic" evidence="10">
    <location>
        <begin position="55"/>
        <end position="123"/>
    </location>
</feature>
<dbReference type="EMBL" id="VAWA01000006">
    <property type="protein sequence ID" value="TLP76846.1"/>
    <property type="molecule type" value="Genomic_DNA"/>
</dbReference>
<dbReference type="SUPFAM" id="SSF51182">
    <property type="entry name" value="RmlC-like cupins"/>
    <property type="match status" value="1"/>
</dbReference>
<comment type="caution">
    <text evidence="11">The sequence shown here is derived from an EMBL/GenBank/DDBJ whole genome shotgun (WGS) entry which is preliminary data.</text>
</comment>
<dbReference type="PANTHER" id="PTHR10309">
    <property type="entry name" value="MANNOSE-6-PHOSPHATE ISOMERASE"/>
    <property type="match status" value="1"/>
</dbReference>
<evidence type="ECO:0000256" key="3">
    <source>
        <dbReference type="ARBA" id="ARBA00011956"/>
    </source>
</evidence>
<dbReference type="EC" id="5.3.1.8" evidence="3"/>
<dbReference type="Pfam" id="PF20511">
    <property type="entry name" value="PMI_typeI_cat"/>
    <property type="match status" value="2"/>
</dbReference>
<comment type="cofactor">
    <cofactor evidence="8">
        <name>Zn(2+)</name>
        <dbReference type="ChEBI" id="CHEBI:29105"/>
    </cofactor>
    <text evidence="8">Binds 1 zinc ion per subunit.</text>
</comment>
<evidence type="ECO:0000256" key="2">
    <source>
        <dbReference type="ARBA" id="ARBA00010772"/>
    </source>
</evidence>
<evidence type="ECO:0000256" key="9">
    <source>
        <dbReference type="SAM" id="MobiDB-lite"/>
    </source>
</evidence>
<evidence type="ECO:0000256" key="6">
    <source>
        <dbReference type="ARBA" id="ARBA00023235"/>
    </source>
</evidence>